<dbReference type="InterPro" id="IPR036505">
    <property type="entry name" value="Amidase/PGRP_sf"/>
</dbReference>
<comment type="subcellular location">
    <subcellularLocation>
        <location evidence="3">Cytoplasm</location>
    </subcellularLocation>
</comment>
<dbReference type="Pfam" id="PF01510">
    <property type="entry name" value="Amidase_2"/>
    <property type="match status" value="1"/>
</dbReference>
<keyword evidence="15" id="KW-1185">Reference proteome</keyword>
<comment type="catalytic activity">
    <reaction evidence="1">
        <text>Hydrolyzes the link between N-acetylmuramoyl residues and L-amino acid residues in certain cell-wall glycopeptides.</text>
        <dbReference type="EC" id="3.5.1.28"/>
    </reaction>
</comment>
<dbReference type="InterPro" id="IPR002502">
    <property type="entry name" value="Amidase_domain"/>
</dbReference>
<keyword evidence="8 14" id="KW-0378">Hydrolase</keyword>
<dbReference type="SUPFAM" id="SSF55846">
    <property type="entry name" value="N-acetylmuramoyl-L-alanine amidase-like"/>
    <property type="match status" value="1"/>
</dbReference>
<dbReference type="EC" id="3.5.1.28" evidence="5"/>
<comment type="cofactor">
    <cofactor evidence="2">
        <name>Zn(2+)</name>
        <dbReference type="ChEBI" id="CHEBI:29105"/>
    </cofactor>
</comment>
<evidence type="ECO:0000256" key="3">
    <source>
        <dbReference type="ARBA" id="ARBA00004496"/>
    </source>
</evidence>
<dbReference type="PANTHER" id="PTHR30417">
    <property type="entry name" value="N-ACETYLMURAMOYL-L-ALANINE AMIDASE AMID"/>
    <property type="match status" value="1"/>
</dbReference>
<dbReference type="GO" id="GO:0008745">
    <property type="term" value="F:N-acetylmuramoyl-L-alanine amidase activity"/>
    <property type="evidence" value="ECO:0007669"/>
    <property type="project" value="UniProtKB-EC"/>
</dbReference>
<accession>A0ABW8NDK1</accession>
<dbReference type="NCBIfam" id="NF008758">
    <property type="entry name" value="PRK11789.1"/>
    <property type="match status" value="1"/>
</dbReference>
<dbReference type="PANTHER" id="PTHR30417:SF4">
    <property type="entry name" value="1,6-ANHYDRO-N-ACETYLMURAMYL-L-ALANINE AMIDASE AMPD"/>
    <property type="match status" value="1"/>
</dbReference>
<evidence type="ECO:0000259" key="13">
    <source>
        <dbReference type="SMART" id="SM00644"/>
    </source>
</evidence>
<evidence type="ECO:0000256" key="12">
    <source>
        <dbReference type="ARBA" id="ARBA00042615"/>
    </source>
</evidence>
<evidence type="ECO:0000256" key="10">
    <source>
        <dbReference type="ARBA" id="ARBA00023316"/>
    </source>
</evidence>
<sequence length="198" mass="22218">MSEDTQTVRRTFSLDVKDGRLPDAQWVPSPNFGQRPPAAVVSLLVIHNISLPPGQFGSGCIQRFFSNQLAVDEHPYFAEIDGLQVSSHLLIERDGTLYQFVNFNDRAWHAGVSCYEGLTDCNDFSIGIELEGCDNTPYSEAQYQVLTRVTIALRRYYPMIGSRIAGHDDIAPGRKTDPGPAFDWGRYLNSLKPDEYDL</sequence>
<evidence type="ECO:0000256" key="2">
    <source>
        <dbReference type="ARBA" id="ARBA00001947"/>
    </source>
</evidence>
<proteinExistence type="inferred from homology"/>
<gene>
    <name evidence="14" type="primary">ampD</name>
    <name evidence="14" type="ORF">WG929_01315</name>
</gene>
<evidence type="ECO:0000313" key="14">
    <source>
        <dbReference type="EMBL" id="MFK4751036.1"/>
    </source>
</evidence>
<evidence type="ECO:0000256" key="5">
    <source>
        <dbReference type="ARBA" id="ARBA00011901"/>
    </source>
</evidence>
<dbReference type="EMBL" id="JBBKTX010000001">
    <property type="protein sequence ID" value="MFK4751036.1"/>
    <property type="molecule type" value="Genomic_DNA"/>
</dbReference>
<evidence type="ECO:0000256" key="6">
    <source>
        <dbReference type="ARBA" id="ARBA00022490"/>
    </source>
</evidence>
<evidence type="ECO:0000256" key="11">
    <source>
        <dbReference type="ARBA" id="ARBA00039257"/>
    </source>
</evidence>
<name>A0ABW8NDK1_9GAMM</name>
<evidence type="ECO:0000313" key="15">
    <source>
        <dbReference type="Proteomes" id="UP001620597"/>
    </source>
</evidence>
<evidence type="ECO:0000256" key="1">
    <source>
        <dbReference type="ARBA" id="ARBA00001561"/>
    </source>
</evidence>
<dbReference type="InterPro" id="IPR051206">
    <property type="entry name" value="NAMLAA_amidase_2"/>
</dbReference>
<keyword evidence="7" id="KW-0479">Metal-binding</keyword>
<dbReference type="Proteomes" id="UP001620597">
    <property type="component" value="Unassembled WGS sequence"/>
</dbReference>
<evidence type="ECO:0000256" key="9">
    <source>
        <dbReference type="ARBA" id="ARBA00022833"/>
    </source>
</evidence>
<protein>
    <recommendedName>
        <fullName evidence="11">1,6-anhydro-N-acetylmuramyl-L-alanine amidase AmpD</fullName>
        <ecNumber evidence="5">3.5.1.28</ecNumber>
    </recommendedName>
    <alternativeName>
        <fullName evidence="12">N-acetylmuramoyl-L-alanine amidase</fullName>
    </alternativeName>
</protein>
<keyword evidence="9" id="KW-0862">Zinc</keyword>
<reference evidence="14 15" key="1">
    <citation type="submission" date="2024-03" db="EMBL/GenBank/DDBJ databases">
        <title>High-quality draft genome sequence of Oceanobacter sp. wDCs-4.</title>
        <authorList>
            <person name="Dong C."/>
        </authorList>
    </citation>
    <scope>NUCLEOTIDE SEQUENCE [LARGE SCALE GENOMIC DNA]</scope>
    <source>
        <strain evidence="15">wDCs-4</strain>
    </source>
</reference>
<dbReference type="SMART" id="SM00644">
    <property type="entry name" value="Ami_2"/>
    <property type="match status" value="1"/>
</dbReference>
<evidence type="ECO:0000256" key="8">
    <source>
        <dbReference type="ARBA" id="ARBA00022801"/>
    </source>
</evidence>
<comment type="caution">
    <text evidence="14">The sequence shown here is derived from an EMBL/GenBank/DDBJ whole genome shotgun (WGS) entry which is preliminary data.</text>
</comment>
<dbReference type="CDD" id="cd06583">
    <property type="entry name" value="PGRP"/>
    <property type="match status" value="1"/>
</dbReference>
<feature type="domain" description="N-acetylmuramoyl-L-alanine amidase" evidence="13">
    <location>
        <begin position="29"/>
        <end position="179"/>
    </location>
</feature>
<keyword evidence="6" id="KW-0963">Cytoplasm</keyword>
<organism evidence="14 15">
    <name type="scientific">Oceanobacter antarcticus</name>
    <dbReference type="NCBI Taxonomy" id="3133425"/>
    <lineage>
        <taxon>Bacteria</taxon>
        <taxon>Pseudomonadati</taxon>
        <taxon>Pseudomonadota</taxon>
        <taxon>Gammaproteobacteria</taxon>
        <taxon>Oceanospirillales</taxon>
        <taxon>Oceanospirillaceae</taxon>
        <taxon>Oceanobacter</taxon>
    </lineage>
</organism>
<dbReference type="Gene3D" id="3.40.80.10">
    <property type="entry name" value="Peptidoglycan recognition protein-like"/>
    <property type="match status" value="1"/>
</dbReference>
<comment type="similarity">
    <text evidence="4">Belongs to the N-acetylmuramoyl-L-alanine amidase 2 family.</text>
</comment>
<keyword evidence="10" id="KW-0961">Cell wall biogenesis/degradation</keyword>
<evidence type="ECO:0000256" key="4">
    <source>
        <dbReference type="ARBA" id="ARBA00007553"/>
    </source>
</evidence>
<evidence type="ECO:0000256" key="7">
    <source>
        <dbReference type="ARBA" id="ARBA00022723"/>
    </source>
</evidence>